<evidence type="ECO:0000313" key="2">
    <source>
        <dbReference type="Proteomes" id="UP000219994"/>
    </source>
</evidence>
<reference evidence="2" key="1">
    <citation type="submission" date="2017-03" db="EMBL/GenBank/DDBJ databases">
        <authorList>
            <person name="Lund M.B."/>
        </authorList>
    </citation>
    <scope>NUCLEOTIDE SEQUENCE [LARGE SCALE GENOMIC DNA]</scope>
</reference>
<organism evidence="1 2">
    <name type="scientific">Candidatus Lumbricidiphila eiseniae</name>
    <dbReference type="NCBI Taxonomy" id="1969409"/>
    <lineage>
        <taxon>Bacteria</taxon>
        <taxon>Bacillati</taxon>
        <taxon>Actinomycetota</taxon>
        <taxon>Actinomycetes</taxon>
        <taxon>Micrococcales</taxon>
        <taxon>Microbacteriaceae</taxon>
        <taxon>Candidatus Lumbricidiphila</taxon>
    </lineage>
</organism>
<gene>
    <name evidence="1" type="ORF">B5766_09235</name>
</gene>
<accession>A0A2A6FQN7</accession>
<sequence length="138" mass="15859">MATEIDASVTPDPEYMLENNTITITQLSEIETVRESINNLASALRARYDYSLALRQNVIRSHSEELGEMKIQEISGKVRRFNFAWTPWCRELSEVLLETEVQETLTTLTSTLAAYGYYLTARPLVLPPDIEDPWAEFR</sequence>
<dbReference type="EMBL" id="NAEP01000044">
    <property type="protein sequence ID" value="PDQ34931.1"/>
    <property type="molecule type" value="Genomic_DNA"/>
</dbReference>
<dbReference type="Proteomes" id="UP000219994">
    <property type="component" value="Unassembled WGS sequence"/>
</dbReference>
<dbReference type="AlphaFoldDB" id="A0A2A6FQN7"/>
<name>A0A2A6FQN7_9MICO</name>
<evidence type="ECO:0000313" key="1">
    <source>
        <dbReference type="EMBL" id="PDQ34931.1"/>
    </source>
</evidence>
<protein>
    <submittedName>
        <fullName evidence="1">Uncharacterized protein</fullName>
    </submittedName>
</protein>
<proteinExistence type="predicted"/>
<comment type="caution">
    <text evidence="1">The sequence shown here is derived from an EMBL/GenBank/DDBJ whole genome shotgun (WGS) entry which is preliminary data.</text>
</comment>